<evidence type="ECO:0000256" key="10">
    <source>
        <dbReference type="ARBA" id="ARBA00067674"/>
    </source>
</evidence>
<dbReference type="SUPFAM" id="SSF81730">
    <property type="entry name" value="beta-catenin-interacting protein ICAT"/>
    <property type="match status" value="1"/>
</dbReference>
<evidence type="ECO:0000256" key="6">
    <source>
        <dbReference type="ARBA" id="ARBA00022687"/>
    </source>
</evidence>
<organism evidence="12 13">
    <name type="scientific">Eleutherodactylus coqui</name>
    <name type="common">Puerto Rican coqui</name>
    <dbReference type="NCBI Taxonomy" id="57060"/>
    <lineage>
        <taxon>Eukaryota</taxon>
        <taxon>Metazoa</taxon>
        <taxon>Chordata</taxon>
        <taxon>Craniata</taxon>
        <taxon>Vertebrata</taxon>
        <taxon>Euteleostomi</taxon>
        <taxon>Amphibia</taxon>
        <taxon>Batrachia</taxon>
        <taxon>Anura</taxon>
        <taxon>Neobatrachia</taxon>
        <taxon>Hyloidea</taxon>
        <taxon>Eleutherodactylidae</taxon>
        <taxon>Eleutherodactylinae</taxon>
        <taxon>Eleutherodactylus</taxon>
        <taxon>Eleutherodactylus</taxon>
    </lineage>
</organism>
<keyword evidence="6" id="KW-0879">Wnt signaling pathway</keyword>
<dbReference type="FunFam" id="1.10.10.490:FF:000001">
    <property type="entry name" value="beta-catenin-interacting protein 1"/>
    <property type="match status" value="1"/>
</dbReference>
<evidence type="ECO:0000256" key="4">
    <source>
        <dbReference type="ARBA" id="ARBA00022490"/>
    </source>
</evidence>
<dbReference type="InterPro" id="IPR036911">
    <property type="entry name" value="ICAT_sf"/>
</dbReference>
<evidence type="ECO:0000313" key="12">
    <source>
        <dbReference type="EMBL" id="KAG9482471.1"/>
    </source>
</evidence>
<keyword evidence="13" id="KW-1185">Reference proteome</keyword>
<evidence type="ECO:0000256" key="3">
    <source>
        <dbReference type="ARBA" id="ARBA00006505"/>
    </source>
</evidence>
<dbReference type="OrthoDB" id="9926449at2759"/>
<reference evidence="12" key="1">
    <citation type="thesis" date="2020" institute="ProQuest LLC" country="789 East Eisenhower Parkway, Ann Arbor, MI, USA">
        <title>Comparative Genomics and Chromosome Evolution.</title>
        <authorList>
            <person name="Mudd A.B."/>
        </authorList>
    </citation>
    <scope>NUCLEOTIDE SEQUENCE</scope>
    <source>
        <strain evidence="12">HN-11 Male</strain>
        <tissue evidence="12">Kidney and liver</tissue>
    </source>
</reference>
<dbReference type="PANTHER" id="PTHR47142:SF1">
    <property type="entry name" value="BETA-CATENIN-INTERACTING PROTEIN 1"/>
    <property type="match status" value="1"/>
</dbReference>
<evidence type="ECO:0000259" key="11">
    <source>
        <dbReference type="Pfam" id="PF06384"/>
    </source>
</evidence>
<evidence type="ECO:0000313" key="13">
    <source>
        <dbReference type="Proteomes" id="UP000770717"/>
    </source>
</evidence>
<keyword evidence="5" id="KW-0597">Phosphoprotein</keyword>
<comment type="subcellular location">
    <subcellularLocation>
        <location evidence="2">Cytoplasm</location>
    </subcellularLocation>
    <subcellularLocation>
        <location evidence="1">Nucleus</location>
    </subcellularLocation>
</comment>
<comment type="similarity">
    <text evidence="3">Belongs to the CTNNBIP1 family.</text>
</comment>
<dbReference type="GO" id="GO:0008013">
    <property type="term" value="F:beta-catenin binding"/>
    <property type="evidence" value="ECO:0007669"/>
    <property type="project" value="InterPro"/>
</dbReference>
<evidence type="ECO:0000256" key="7">
    <source>
        <dbReference type="ARBA" id="ARBA00023242"/>
    </source>
</evidence>
<dbReference type="GO" id="GO:0000122">
    <property type="term" value="P:negative regulation of transcription by RNA polymerase II"/>
    <property type="evidence" value="ECO:0007669"/>
    <property type="project" value="UniProtKB-ARBA"/>
</dbReference>
<keyword evidence="7" id="KW-0539">Nucleus</keyword>
<protein>
    <recommendedName>
        <fullName evidence="10">Beta-catenin-interacting protein 1</fullName>
    </recommendedName>
</protein>
<proteinExistence type="inferred from homology"/>
<dbReference type="Gene3D" id="1.10.10.490">
    <property type="entry name" value="Beta-catenin-interacting ICAT"/>
    <property type="match status" value="1"/>
</dbReference>
<evidence type="ECO:0000256" key="8">
    <source>
        <dbReference type="ARBA" id="ARBA00054377"/>
    </source>
</evidence>
<name>A0A8J6F8A7_ELECQ</name>
<evidence type="ECO:0000256" key="2">
    <source>
        <dbReference type="ARBA" id="ARBA00004496"/>
    </source>
</evidence>
<feature type="domain" description="Beta-catenin-interacting ICAT" evidence="11">
    <location>
        <begin position="1"/>
        <end position="63"/>
    </location>
</feature>
<dbReference type="GO" id="GO:0090090">
    <property type="term" value="P:negative regulation of canonical Wnt signaling pathway"/>
    <property type="evidence" value="ECO:0007669"/>
    <property type="project" value="UniProtKB-ARBA"/>
</dbReference>
<evidence type="ECO:0000256" key="5">
    <source>
        <dbReference type="ARBA" id="ARBA00022553"/>
    </source>
</evidence>
<dbReference type="Pfam" id="PF06384">
    <property type="entry name" value="ICAT"/>
    <property type="match status" value="1"/>
</dbReference>
<dbReference type="InterPro" id="IPR009428">
    <property type="entry name" value="ICAT_dom"/>
</dbReference>
<dbReference type="GO" id="GO:0005634">
    <property type="term" value="C:nucleus"/>
    <property type="evidence" value="ECO:0007669"/>
    <property type="project" value="UniProtKB-SubCell"/>
</dbReference>
<keyword evidence="4" id="KW-0963">Cytoplasm</keyword>
<dbReference type="PANTHER" id="PTHR47142">
    <property type="entry name" value="BETA-CATENIN-INTERACTING PROTEIN 1"/>
    <property type="match status" value="1"/>
</dbReference>
<dbReference type="GO" id="GO:0016055">
    <property type="term" value="P:Wnt signaling pathway"/>
    <property type="evidence" value="ECO:0007669"/>
    <property type="project" value="UniProtKB-KW"/>
</dbReference>
<dbReference type="AlphaFoldDB" id="A0A8J6F8A7"/>
<dbReference type="EMBL" id="WNTK01000006">
    <property type="protein sequence ID" value="KAG9482471.1"/>
    <property type="molecule type" value="Genomic_DNA"/>
</dbReference>
<dbReference type="Proteomes" id="UP000770717">
    <property type="component" value="Unassembled WGS sequence"/>
</dbReference>
<dbReference type="GO" id="GO:0008285">
    <property type="term" value="P:negative regulation of cell population proliferation"/>
    <property type="evidence" value="ECO:0007669"/>
    <property type="project" value="UniProtKB-ARBA"/>
</dbReference>
<comment type="subunit">
    <text evidence="9">Binds CTNNB1.</text>
</comment>
<evidence type="ECO:0000256" key="1">
    <source>
        <dbReference type="ARBA" id="ARBA00004123"/>
    </source>
</evidence>
<gene>
    <name evidence="12" type="ORF">GDO78_011255</name>
</gene>
<accession>A0A8J6F8A7</accession>
<dbReference type="GO" id="GO:0005829">
    <property type="term" value="C:cytosol"/>
    <property type="evidence" value="ECO:0007669"/>
    <property type="project" value="TreeGrafter"/>
</dbReference>
<sequence>MNREGAPGKSPEEMYVQQKVRVLLMLRKMGSNLTPSEEAFLRSYAGVVNSQLSQLPQHSIDQAGATADLSCLCCPTLHQS</sequence>
<comment type="function">
    <text evidence="8">Prevents the interaction between CTNNB1 and TCF family members, and acts as a negative regulator of the Wnt signaling pathway.</text>
</comment>
<dbReference type="GO" id="GO:0030877">
    <property type="term" value="C:beta-catenin destruction complex"/>
    <property type="evidence" value="ECO:0007669"/>
    <property type="project" value="TreeGrafter"/>
</dbReference>
<comment type="caution">
    <text evidence="12">The sequence shown here is derived from an EMBL/GenBank/DDBJ whole genome shotgun (WGS) entry which is preliminary data.</text>
</comment>
<evidence type="ECO:0000256" key="9">
    <source>
        <dbReference type="ARBA" id="ARBA00061903"/>
    </source>
</evidence>